<keyword evidence="3" id="KW-1185">Reference proteome</keyword>
<comment type="caution">
    <text evidence="2">The sequence shown here is derived from an EMBL/GenBank/DDBJ whole genome shotgun (WGS) entry which is preliminary data.</text>
</comment>
<gene>
    <name evidence="2" type="ORF">FHS28_004797</name>
</gene>
<name>A0ABR6GZ31_9BURK</name>
<dbReference type="RefSeq" id="WP_088454668.1">
    <property type="nucleotide sequence ID" value="NZ_JACHXO010000012.1"/>
</dbReference>
<evidence type="ECO:0000313" key="3">
    <source>
        <dbReference type="Proteomes" id="UP000574369"/>
    </source>
</evidence>
<accession>A0ABR6GZ31</accession>
<protein>
    <recommendedName>
        <fullName evidence="4">DUF4136 domain-containing protein</fullName>
    </recommendedName>
</protein>
<dbReference type="Proteomes" id="UP000574369">
    <property type="component" value="Unassembled WGS sequence"/>
</dbReference>
<feature type="signal peptide" evidence="1">
    <location>
        <begin position="1"/>
        <end position="24"/>
    </location>
</feature>
<proteinExistence type="predicted"/>
<evidence type="ECO:0000256" key="1">
    <source>
        <dbReference type="SAM" id="SignalP"/>
    </source>
</evidence>
<keyword evidence="1" id="KW-0732">Signal</keyword>
<feature type="chain" id="PRO_5045635406" description="DUF4136 domain-containing protein" evidence="1">
    <location>
        <begin position="25"/>
        <end position="191"/>
    </location>
</feature>
<evidence type="ECO:0000313" key="2">
    <source>
        <dbReference type="EMBL" id="MBB3197370.1"/>
    </source>
</evidence>
<sequence>MASSGKRRFLAALISLFVTTGASASIDAPISLRELYRISSVVAVVEVVEGREVSAGDNTCGARYRARVIKAIKHSMAGQLLDFGFKADLKPGASYLVLLEQYQDAQLERFPGFQERCRSVLPALALAALGRGVMEVTAPVEYWDRPDMWTVRRERLILHPIGTRSRRVDGERQLVLSDLVTRMAEGDSDNR</sequence>
<organism evidence="2 3">
    <name type="scientific">Roseateles terrae</name>
    <dbReference type="NCBI Taxonomy" id="431060"/>
    <lineage>
        <taxon>Bacteria</taxon>
        <taxon>Pseudomonadati</taxon>
        <taxon>Pseudomonadota</taxon>
        <taxon>Betaproteobacteria</taxon>
        <taxon>Burkholderiales</taxon>
        <taxon>Sphaerotilaceae</taxon>
        <taxon>Roseateles</taxon>
    </lineage>
</organism>
<dbReference type="EMBL" id="JACHXO010000012">
    <property type="protein sequence ID" value="MBB3197370.1"/>
    <property type="molecule type" value="Genomic_DNA"/>
</dbReference>
<reference evidence="2 3" key="1">
    <citation type="submission" date="2020-08" db="EMBL/GenBank/DDBJ databases">
        <title>Genomic Encyclopedia of Type Strains, Phase III (KMG-III): the genomes of soil and plant-associated and newly described type strains.</title>
        <authorList>
            <person name="Whitman W."/>
        </authorList>
    </citation>
    <scope>NUCLEOTIDE SEQUENCE [LARGE SCALE GENOMIC DNA]</scope>
    <source>
        <strain evidence="2 3">CECT 7247</strain>
    </source>
</reference>
<evidence type="ECO:0008006" key="4">
    <source>
        <dbReference type="Google" id="ProtNLM"/>
    </source>
</evidence>